<evidence type="ECO:0000313" key="3">
    <source>
        <dbReference type="Proteomes" id="UP000607653"/>
    </source>
</evidence>
<accession>A0A822Z7J6</accession>
<dbReference type="Proteomes" id="UP000607653">
    <property type="component" value="Unassembled WGS sequence"/>
</dbReference>
<evidence type="ECO:0000256" key="1">
    <source>
        <dbReference type="SAM" id="Phobius"/>
    </source>
</evidence>
<organism evidence="2 3">
    <name type="scientific">Nelumbo nucifera</name>
    <name type="common">Sacred lotus</name>
    <dbReference type="NCBI Taxonomy" id="4432"/>
    <lineage>
        <taxon>Eukaryota</taxon>
        <taxon>Viridiplantae</taxon>
        <taxon>Streptophyta</taxon>
        <taxon>Embryophyta</taxon>
        <taxon>Tracheophyta</taxon>
        <taxon>Spermatophyta</taxon>
        <taxon>Magnoliopsida</taxon>
        <taxon>Proteales</taxon>
        <taxon>Nelumbonaceae</taxon>
        <taxon>Nelumbo</taxon>
    </lineage>
</organism>
<reference evidence="2 3" key="1">
    <citation type="journal article" date="2020" name="Mol. Biol. Evol.">
        <title>Distinct Expression and Methylation Patterns for Genes with Different Fates following a Single Whole-Genome Duplication in Flowering Plants.</title>
        <authorList>
            <person name="Shi T."/>
            <person name="Rahmani R.S."/>
            <person name="Gugger P.F."/>
            <person name="Wang M."/>
            <person name="Li H."/>
            <person name="Zhang Y."/>
            <person name="Li Z."/>
            <person name="Wang Q."/>
            <person name="Van de Peer Y."/>
            <person name="Marchal K."/>
            <person name="Chen J."/>
        </authorList>
    </citation>
    <scope>NUCLEOTIDE SEQUENCE [LARGE SCALE GENOMIC DNA]</scope>
    <source>
        <tissue evidence="2">Leaf</tissue>
    </source>
</reference>
<feature type="transmembrane region" description="Helical" evidence="1">
    <location>
        <begin position="31"/>
        <end position="62"/>
    </location>
</feature>
<dbReference type="AlphaFoldDB" id="A0A822Z7J6"/>
<gene>
    <name evidence="2" type="ORF">HUJ06_015375</name>
</gene>
<keyword evidence="1" id="KW-0812">Transmembrane</keyword>
<sequence length="63" mass="7432">MGWLGEKKRRTLMDMQSELNKNGGSKEYNSFFFLTTFLLIICSFCFYNLLATKVFFAILILYN</sequence>
<protein>
    <submittedName>
        <fullName evidence="2">Uncharacterized protein</fullName>
    </submittedName>
</protein>
<comment type="caution">
    <text evidence="2">The sequence shown here is derived from an EMBL/GenBank/DDBJ whole genome shotgun (WGS) entry which is preliminary data.</text>
</comment>
<keyword evidence="1" id="KW-0472">Membrane</keyword>
<keyword evidence="1" id="KW-1133">Transmembrane helix</keyword>
<evidence type="ECO:0000313" key="2">
    <source>
        <dbReference type="EMBL" id="DAD41052.1"/>
    </source>
</evidence>
<proteinExistence type="predicted"/>
<dbReference type="EMBL" id="DUZY01000005">
    <property type="protein sequence ID" value="DAD41052.1"/>
    <property type="molecule type" value="Genomic_DNA"/>
</dbReference>
<name>A0A822Z7J6_NELNU</name>
<keyword evidence="3" id="KW-1185">Reference proteome</keyword>